<protein>
    <submittedName>
        <fullName evidence="3">Uncharacterized protein</fullName>
    </submittedName>
</protein>
<gene>
    <name evidence="3" type="ORF">JK359_11920</name>
</gene>
<feature type="signal peptide" evidence="2">
    <location>
        <begin position="1"/>
        <end position="25"/>
    </location>
</feature>
<reference evidence="3" key="1">
    <citation type="submission" date="2021-01" db="EMBL/GenBank/DDBJ databases">
        <title>WGS of actinomycetes isolated from Thailand.</title>
        <authorList>
            <person name="Thawai C."/>
        </authorList>
    </citation>
    <scope>NUCLEOTIDE SEQUENCE</scope>
    <source>
        <strain evidence="3">RCU-197</strain>
    </source>
</reference>
<keyword evidence="2" id="KW-0732">Signal</keyword>
<feature type="region of interest" description="Disordered" evidence="1">
    <location>
        <begin position="30"/>
        <end position="66"/>
    </location>
</feature>
<dbReference type="AlphaFoldDB" id="A0A937JPQ1"/>
<evidence type="ECO:0000313" key="4">
    <source>
        <dbReference type="Proteomes" id="UP000661858"/>
    </source>
</evidence>
<accession>A0A937JPQ1</accession>
<feature type="compositionally biased region" description="Low complexity" evidence="1">
    <location>
        <begin position="30"/>
        <end position="47"/>
    </location>
</feature>
<comment type="caution">
    <text evidence="3">The sequence shown here is derived from an EMBL/GenBank/DDBJ whole genome shotgun (WGS) entry which is preliminary data.</text>
</comment>
<name>A0A937JPQ1_9ACTN</name>
<dbReference type="Proteomes" id="UP000661858">
    <property type="component" value="Unassembled WGS sequence"/>
</dbReference>
<keyword evidence="4" id="KW-1185">Reference proteome</keyword>
<sequence>MTARPAGIGATAGLLLALAVGCLTALHVSPTPGPTAAAATPSLSPDADTGWGTAPVDDTGWGRFAP</sequence>
<dbReference type="PROSITE" id="PS51257">
    <property type="entry name" value="PROKAR_LIPOPROTEIN"/>
    <property type="match status" value="1"/>
</dbReference>
<proteinExistence type="predicted"/>
<organism evidence="3 4">
    <name type="scientific">Streptomyces actinomycinicus</name>
    <dbReference type="NCBI Taxonomy" id="1695166"/>
    <lineage>
        <taxon>Bacteria</taxon>
        <taxon>Bacillati</taxon>
        <taxon>Actinomycetota</taxon>
        <taxon>Actinomycetes</taxon>
        <taxon>Kitasatosporales</taxon>
        <taxon>Streptomycetaceae</taxon>
        <taxon>Streptomyces</taxon>
    </lineage>
</organism>
<dbReference type="EMBL" id="JAERRK010000005">
    <property type="protein sequence ID" value="MBL1082678.1"/>
    <property type="molecule type" value="Genomic_DNA"/>
</dbReference>
<feature type="chain" id="PRO_5038425294" evidence="2">
    <location>
        <begin position="26"/>
        <end position="66"/>
    </location>
</feature>
<evidence type="ECO:0000256" key="2">
    <source>
        <dbReference type="SAM" id="SignalP"/>
    </source>
</evidence>
<evidence type="ECO:0000256" key="1">
    <source>
        <dbReference type="SAM" id="MobiDB-lite"/>
    </source>
</evidence>
<evidence type="ECO:0000313" key="3">
    <source>
        <dbReference type="EMBL" id="MBL1082678.1"/>
    </source>
</evidence>
<dbReference type="RefSeq" id="WP_201834818.1">
    <property type="nucleotide sequence ID" value="NZ_JAERRK010000005.1"/>
</dbReference>